<protein>
    <submittedName>
        <fullName evidence="1">Uncharacterized protein</fullName>
    </submittedName>
</protein>
<dbReference type="Proteomes" id="UP000095229">
    <property type="component" value="Unassembled WGS sequence"/>
</dbReference>
<accession>A0A1E5JMN5</accession>
<keyword evidence="2" id="KW-1185">Reference proteome</keyword>
<evidence type="ECO:0000313" key="2">
    <source>
        <dbReference type="Proteomes" id="UP000095229"/>
    </source>
</evidence>
<sequence length="446" mass="51984">MTLYQQIEDLNNDLEKQKKYKETLAELELMGAVWANRFLSSKMGGIYHVFLSAMGNNENYREWLTKWVQPLEREREFFTLNTEFVHSLDENYLKLVNTEIVRSPDGKHLAWTGVNISKIIEDGKIMIPTRGAEIREFTCLFNLNDPEVLAQNIYGICKEYLDRVHPEYEFVTFDVTSSLDDLLENPIDFITKDILDEFLLKKFHSSDTLVLNNTFQTLCSEVNFLRMLINLNKEKWPLSENNQQYLPYLQQLGALYMTGKSLLEDNNNNKLDFQSTRMVYEALKNAKENPENDEDPYEKVAEQFYLGYSKEEMIKLEAECNKRLAKISSLSNLEVILEQLNSSVLKSVLDLGNMMHQGLAPVLQIEDGWKIRELINDCDRQELIKSINIALGYDNEEQYLFRKILLDICNPENAECKLMEIIANTVQLEIKDLTLSQENVESLRRC</sequence>
<dbReference type="EMBL" id="LSOG01000086">
    <property type="protein sequence ID" value="OEH45816.1"/>
    <property type="molecule type" value="Genomic_DNA"/>
</dbReference>
<evidence type="ECO:0000313" key="1">
    <source>
        <dbReference type="EMBL" id="OEH45816.1"/>
    </source>
</evidence>
<dbReference type="AlphaFoldDB" id="A0A1E5JMN5"/>
<dbReference type="PATRIC" id="fig|45071.6.peg.2952"/>
<proteinExistence type="predicted"/>
<reference evidence="1 2" key="1">
    <citation type="submission" date="2016-02" db="EMBL/GenBank/DDBJ databases">
        <title>Secondary metabolites in Legionella.</title>
        <authorList>
            <person name="Tobias N.J."/>
            <person name="Bode H.B."/>
        </authorList>
    </citation>
    <scope>NUCLEOTIDE SEQUENCE [LARGE SCALE GENOMIC DNA]</scope>
    <source>
        <strain evidence="1 2">DSM 19216</strain>
    </source>
</reference>
<gene>
    <name evidence="1" type="ORF">lpari_03223</name>
</gene>
<name>A0A1E5JMN5_9GAMM</name>
<comment type="caution">
    <text evidence="1">The sequence shown here is derived from an EMBL/GenBank/DDBJ whole genome shotgun (WGS) entry which is preliminary data.</text>
</comment>
<organism evidence="1 2">
    <name type="scientific">Legionella parisiensis</name>
    <dbReference type="NCBI Taxonomy" id="45071"/>
    <lineage>
        <taxon>Bacteria</taxon>
        <taxon>Pseudomonadati</taxon>
        <taxon>Pseudomonadota</taxon>
        <taxon>Gammaproteobacteria</taxon>
        <taxon>Legionellales</taxon>
        <taxon>Legionellaceae</taxon>
        <taxon>Legionella</taxon>
    </lineage>
</organism>